<organism evidence="1 2">
    <name type="scientific">Trifolium medium</name>
    <dbReference type="NCBI Taxonomy" id="97028"/>
    <lineage>
        <taxon>Eukaryota</taxon>
        <taxon>Viridiplantae</taxon>
        <taxon>Streptophyta</taxon>
        <taxon>Embryophyta</taxon>
        <taxon>Tracheophyta</taxon>
        <taxon>Spermatophyta</taxon>
        <taxon>Magnoliopsida</taxon>
        <taxon>eudicotyledons</taxon>
        <taxon>Gunneridae</taxon>
        <taxon>Pentapetalae</taxon>
        <taxon>rosids</taxon>
        <taxon>fabids</taxon>
        <taxon>Fabales</taxon>
        <taxon>Fabaceae</taxon>
        <taxon>Papilionoideae</taxon>
        <taxon>50 kb inversion clade</taxon>
        <taxon>NPAAA clade</taxon>
        <taxon>Hologalegina</taxon>
        <taxon>IRL clade</taxon>
        <taxon>Trifolieae</taxon>
        <taxon>Trifolium</taxon>
    </lineage>
</organism>
<dbReference type="Gene3D" id="2.40.70.10">
    <property type="entry name" value="Acid Proteases"/>
    <property type="match status" value="1"/>
</dbReference>
<dbReference type="InterPro" id="IPR021109">
    <property type="entry name" value="Peptidase_aspartic_dom_sf"/>
</dbReference>
<proteinExistence type="predicted"/>
<evidence type="ECO:0000313" key="1">
    <source>
        <dbReference type="EMBL" id="MCI90333.1"/>
    </source>
</evidence>
<feature type="non-terminal residue" evidence="1">
    <location>
        <position position="56"/>
    </location>
</feature>
<sequence>MEEDDDIQLILGRPFLQTGRCMIDLEDGTLTLKVDNEVVKLNVLKAMKHPKEKEEC</sequence>
<dbReference type="Proteomes" id="UP000265520">
    <property type="component" value="Unassembled WGS sequence"/>
</dbReference>
<protein>
    <submittedName>
        <fullName evidence="1">Uncharacterized protein</fullName>
    </submittedName>
</protein>
<name>A0A392VS60_9FABA</name>
<dbReference type="PANTHER" id="PTHR33067:SF9">
    <property type="entry name" value="RNA-DIRECTED DNA POLYMERASE"/>
    <property type="match status" value="1"/>
</dbReference>
<keyword evidence="2" id="KW-1185">Reference proteome</keyword>
<dbReference type="EMBL" id="LXQA011241793">
    <property type="protein sequence ID" value="MCI90333.1"/>
    <property type="molecule type" value="Genomic_DNA"/>
</dbReference>
<dbReference type="PANTHER" id="PTHR33067">
    <property type="entry name" value="RNA-DIRECTED DNA POLYMERASE-RELATED"/>
    <property type="match status" value="1"/>
</dbReference>
<reference evidence="1 2" key="1">
    <citation type="journal article" date="2018" name="Front. Plant Sci.">
        <title>Red Clover (Trifolium pratense) and Zigzag Clover (T. medium) - A Picture of Genomic Similarities and Differences.</title>
        <authorList>
            <person name="Dluhosova J."/>
            <person name="Istvanek J."/>
            <person name="Nedelnik J."/>
            <person name="Repkova J."/>
        </authorList>
    </citation>
    <scope>NUCLEOTIDE SEQUENCE [LARGE SCALE GENOMIC DNA]</scope>
    <source>
        <strain evidence="2">cv. 10/8</strain>
        <tissue evidence="1">Leaf</tissue>
    </source>
</reference>
<evidence type="ECO:0000313" key="2">
    <source>
        <dbReference type="Proteomes" id="UP000265520"/>
    </source>
</evidence>
<accession>A0A392VS60</accession>
<comment type="caution">
    <text evidence="1">The sequence shown here is derived from an EMBL/GenBank/DDBJ whole genome shotgun (WGS) entry which is preliminary data.</text>
</comment>
<dbReference type="AlphaFoldDB" id="A0A392VS60"/>